<keyword evidence="7" id="KW-1185">Reference proteome</keyword>
<keyword evidence="3" id="KW-0964">Secreted</keyword>
<proteinExistence type="inferred from homology"/>
<dbReference type="Gene3D" id="3.40.50.1820">
    <property type="entry name" value="alpha/beta hydrolase"/>
    <property type="match status" value="1"/>
</dbReference>
<dbReference type="InterPro" id="IPR029058">
    <property type="entry name" value="AB_hydrolase_fold"/>
</dbReference>
<evidence type="ECO:0000313" key="7">
    <source>
        <dbReference type="Proteomes" id="UP001195483"/>
    </source>
</evidence>
<dbReference type="SUPFAM" id="SSF53474">
    <property type="entry name" value="alpha/beta-Hydrolases"/>
    <property type="match status" value="1"/>
</dbReference>
<name>A0AAE0SM50_9BIVA</name>
<dbReference type="AlphaFoldDB" id="A0AAE0SM50"/>
<dbReference type="InterPro" id="IPR013818">
    <property type="entry name" value="Lipase"/>
</dbReference>
<comment type="caution">
    <text evidence="6">The sequence shown here is derived from an EMBL/GenBank/DDBJ whole genome shotgun (WGS) entry which is preliminary data.</text>
</comment>
<comment type="similarity">
    <text evidence="2 4">Belongs to the AB hydrolase superfamily. Lipase family.</text>
</comment>
<dbReference type="Pfam" id="PF00151">
    <property type="entry name" value="Lipase"/>
    <property type="match status" value="1"/>
</dbReference>
<dbReference type="InterPro" id="IPR000734">
    <property type="entry name" value="TAG_lipase"/>
</dbReference>
<reference evidence="6" key="2">
    <citation type="journal article" date="2021" name="Genome Biol. Evol.">
        <title>Developing a high-quality reference genome for a parasitic bivalve with doubly uniparental inheritance (Bivalvia: Unionida).</title>
        <authorList>
            <person name="Smith C.H."/>
        </authorList>
    </citation>
    <scope>NUCLEOTIDE SEQUENCE</scope>
    <source>
        <strain evidence="6">CHS0354</strain>
        <tissue evidence="6">Mantle</tissue>
    </source>
</reference>
<evidence type="ECO:0000259" key="5">
    <source>
        <dbReference type="Pfam" id="PF00151"/>
    </source>
</evidence>
<evidence type="ECO:0000256" key="2">
    <source>
        <dbReference type="ARBA" id="ARBA00010701"/>
    </source>
</evidence>
<dbReference type="GO" id="GO:0005615">
    <property type="term" value="C:extracellular space"/>
    <property type="evidence" value="ECO:0007669"/>
    <property type="project" value="TreeGrafter"/>
</dbReference>
<dbReference type="EMBL" id="JAEAOA010001243">
    <property type="protein sequence ID" value="KAK3594259.1"/>
    <property type="molecule type" value="Genomic_DNA"/>
</dbReference>
<evidence type="ECO:0000256" key="1">
    <source>
        <dbReference type="ARBA" id="ARBA00004613"/>
    </source>
</evidence>
<accession>A0AAE0SM50</accession>
<protein>
    <recommendedName>
        <fullName evidence="5">Lipase domain-containing protein</fullName>
    </recommendedName>
</protein>
<gene>
    <name evidence="6" type="ORF">CHS0354_020441</name>
</gene>
<reference evidence="6" key="3">
    <citation type="submission" date="2023-05" db="EMBL/GenBank/DDBJ databases">
        <authorList>
            <person name="Smith C.H."/>
        </authorList>
    </citation>
    <scope>NUCLEOTIDE SEQUENCE</scope>
    <source>
        <strain evidence="6">CHS0354</strain>
        <tissue evidence="6">Mantle</tissue>
    </source>
</reference>
<feature type="domain" description="Lipase" evidence="5">
    <location>
        <begin position="21"/>
        <end position="112"/>
    </location>
</feature>
<dbReference type="Proteomes" id="UP001195483">
    <property type="component" value="Unassembled WGS sequence"/>
</dbReference>
<reference evidence="6" key="1">
    <citation type="journal article" date="2021" name="Genome Biol. Evol.">
        <title>A High-Quality Reference Genome for a Parasitic Bivalve with Doubly Uniparental Inheritance (Bivalvia: Unionida).</title>
        <authorList>
            <person name="Smith C.H."/>
        </authorList>
    </citation>
    <scope>NUCLEOTIDE SEQUENCE</scope>
    <source>
        <strain evidence="6">CHS0354</strain>
    </source>
</reference>
<evidence type="ECO:0000313" key="6">
    <source>
        <dbReference type="EMBL" id="KAK3594259.1"/>
    </source>
</evidence>
<dbReference type="GO" id="GO:0016042">
    <property type="term" value="P:lipid catabolic process"/>
    <property type="evidence" value="ECO:0007669"/>
    <property type="project" value="TreeGrafter"/>
</dbReference>
<sequence>MTNAVNFMTGKIFSLIRGSYSICYSDIGCFENKKPYDNALYHLPQSPSEIDVKFKLFTRRNPETYEILIADSMAIHLSKYTRTSHTKIIIHGYQHNFSALWDIKMKDEILKRAS</sequence>
<evidence type="ECO:0000256" key="4">
    <source>
        <dbReference type="RuleBase" id="RU004262"/>
    </source>
</evidence>
<dbReference type="GO" id="GO:0016298">
    <property type="term" value="F:lipase activity"/>
    <property type="evidence" value="ECO:0007669"/>
    <property type="project" value="InterPro"/>
</dbReference>
<evidence type="ECO:0000256" key="3">
    <source>
        <dbReference type="ARBA" id="ARBA00022525"/>
    </source>
</evidence>
<comment type="subcellular location">
    <subcellularLocation>
        <location evidence="1">Secreted</location>
    </subcellularLocation>
</comment>
<dbReference type="PANTHER" id="PTHR11610">
    <property type="entry name" value="LIPASE"/>
    <property type="match status" value="1"/>
</dbReference>
<organism evidence="6 7">
    <name type="scientific">Potamilus streckersoni</name>
    <dbReference type="NCBI Taxonomy" id="2493646"/>
    <lineage>
        <taxon>Eukaryota</taxon>
        <taxon>Metazoa</taxon>
        <taxon>Spiralia</taxon>
        <taxon>Lophotrochozoa</taxon>
        <taxon>Mollusca</taxon>
        <taxon>Bivalvia</taxon>
        <taxon>Autobranchia</taxon>
        <taxon>Heteroconchia</taxon>
        <taxon>Palaeoheterodonta</taxon>
        <taxon>Unionida</taxon>
        <taxon>Unionoidea</taxon>
        <taxon>Unionidae</taxon>
        <taxon>Ambleminae</taxon>
        <taxon>Lampsilini</taxon>
        <taxon>Potamilus</taxon>
    </lineage>
</organism>